<name>A0A246JFE2_9BURK</name>
<keyword evidence="1" id="KW-0829">Tyrosine-protein kinase</keyword>
<dbReference type="OrthoDB" id="5773058at2"/>
<dbReference type="AlphaFoldDB" id="A0A246JFE2"/>
<organism evidence="1 2">
    <name type="scientific">Roseateles aquatilis</name>
    <dbReference type="NCBI Taxonomy" id="431061"/>
    <lineage>
        <taxon>Bacteria</taxon>
        <taxon>Pseudomonadati</taxon>
        <taxon>Pseudomonadota</taxon>
        <taxon>Betaproteobacteria</taxon>
        <taxon>Burkholderiales</taxon>
        <taxon>Sphaerotilaceae</taxon>
        <taxon>Roseateles</taxon>
    </lineage>
</organism>
<keyword evidence="2" id="KW-1185">Reference proteome</keyword>
<keyword evidence="1" id="KW-0418">Kinase</keyword>
<protein>
    <submittedName>
        <fullName evidence="1">Receptor protein-tyrosine kinase</fullName>
    </submittedName>
</protein>
<reference evidence="1 2" key="1">
    <citation type="journal article" date="2008" name="Int. J. Syst. Evol. Microbiol.">
        <title>Description of Roseateles aquatilis sp. nov. and Roseateles terrae sp. nov., in the class Betaproteobacteria, and emended description of the genus Roseateles.</title>
        <authorList>
            <person name="Gomila M."/>
            <person name="Bowien B."/>
            <person name="Falsen E."/>
            <person name="Moore E.R."/>
            <person name="Lalucat J."/>
        </authorList>
    </citation>
    <scope>NUCLEOTIDE SEQUENCE [LARGE SCALE GENOMIC DNA]</scope>
    <source>
        <strain evidence="1 2">CCUG 48205</strain>
    </source>
</reference>
<accession>A0A246JFE2</accession>
<proteinExistence type="predicted"/>
<keyword evidence="1" id="KW-0808">Transferase</keyword>
<gene>
    <name evidence="1" type="ORF">CDN99_08695</name>
</gene>
<comment type="caution">
    <text evidence="1">The sequence shown here is derived from an EMBL/GenBank/DDBJ whole genome shotgun (WGS) entry which is preliminary data.</text>
</comment>
<evidence type="ECO:0000313" key="2">
    <source>
        <dbReference type="Proteomes" id="UP000197468"/>
    </source>
</evidence>
<sequence>MEARDMPKSSSLADGAKTYYRPIEAAIRWSGLLRFERRILATLGQRPLPEATEFPRWPMLRLNTERIFDALAHGEMPYGKEGLVRDTQGLTMDDLSLTVRHVDLKSWMAHYYPGEKPAFLFDEIERALHPAISLDTVGALLAEREAIKARLAEHLGVHETLRAEHEALLKTHADYTADAERANTPGPRSESTYLNIVGGLLTLLLGKSPSGMPYSSFLTQEAIISAMVAHHGNAMGITERTLQAKFALARRNLQSTTS</sequence>
<keyword evidence="1" id="KW-0675">Receptor</keyword>
<dbReference type="EMBL" id="NIOF01000003">
    <property type="protein sequence ID" value="OWQ91248.1"/>
    <property type="molecule type" value="Genomic_DNA"/>
</dbReference>
<dbReference type="GO" id="GO:0004713">
    <property type="term" value="F:protein tyrosine kinase activity"/>
    <property type="evidence" value="ECO:0007669"/>
    <property type="project" value="UniProtKB-KW"/>
</dbReference>
<dbReference type="Proteomes" id="UP000197468">
    <property type="component" value="Unassembled WGS sequence"/>
</dbReference>
<evidence type="ECO:0000313" key="1">
    <source>
        <dbReference type="EMBL" id="OWQ91248.1"/>
    </source>
</evidence>